<sequence length="165" mass="18169">MSYDIQITRQSLNALFDLKGASAAIESWAGNALPNLPDQPNSRTEKEAVELYHIGRDHWIARAPVGQEEALEARLKPNDCPADVSIVRISDTLTFFRVTGSQAGEVMAIACPLDLHDSQFGDDTVTYTDLFGLKALVMRCKDGYELAIEQSFGDMVEDYLARATA</sequence>
<keyword evidence="2" id="KW-1185">Reference proteome</keyword>
<accession>A0ABX2PWM5</accession>
<dbReference type="InterPro" id="IPR027266">
    <property type="entry name" value="TrmE/GcvT-like"/>
</dbReference>
<proteinExistence type="predicted"/>
<protein>
    <submittedName>
        <fullName evidence="1">Sarcosine oxidase subunit gamma</fullName>
    </submittedName>
</protein>
<dbReference type="Pfam" id="PF04268">
    <property type="entry name" value="SoxG"/>
    <property type="match status" value="1"/>
</dbReference>
<dbReference type="Gene3D" id="3.30.1360.120">
    <property type="entry name" value="Probable tRNA modification gtpase trme, domain 1"/>
    <property type="match status" value="1"/>
</dbReference>
<evidence type="ECO:0000313" key="2">
    <source>
        <dbReference type="Proteomes" id="UP000630805"/>
    </source>
</evidence>
<organism evidence="1 2">
    <name type="scientific">Ruegeria haliotis</name>
    <dbReference type="NCBI Taxonomy" id="2747601"/>
    <lineage>
        <taxon>Bacteria</taxon>
        <taxon>Pseudomonadati</taxon>
        <taxon>Pseudomonadota</taxon>
        <taxon>Alphaproteobacteria</taxon>
        <taxon>Rhodobacterales</taxon>
        <taxon>Roseobacteraceae</taxon>
        <taxon>Ruegeria</taxon>
    </lineage>
</organism>
<name>A0ABX2PWM5_9RHOB</name>
<reference evidence="1 2" key="1">
    <citation type="submission" date="2020-06" db="EMBL/GenBank/DDBJ databases">
        <authorList>
            <person name="Cao W.R."/>
        </authorList>
    </citation>
    <scope>NUCLEOTIDE SEQUENCE [LARGE SCALE GENOMIC DNA]</scope>
    <source>
        <strain evidence="1 2">B1Z28</strain>
    </source>
</reference>
<dbReference type="EMBL" id="JABXWT010000026">
    <property type="protein sequence ID" value="NVO58443.1"/>
    <property type="molecule type" value="Genomic_DNA"/>
</dbReference>
<dbReference type="RefSeq" id="WP_176867485.1">
    <property type="nucleotide sequence ID" value="NZ_JABXWT010000026.1"/>
</dbReference>
<evidence type="ECO:0000313" key="1">
    <source>
        <dbReference type="EMBL" id="NVO58443.1"/>
    </source>
</evidence>
<dbReference type="Proteomes" id="UP000630805">
    <property type="component" value="Unassembled WGS sequence"/>
</dbReference>
<comment type="caution">
    <text evidence="1">The sequence shown here is derived from an EMBL/GenBank/DDBJ whole genome shotgun (WGS) entry which is preliminary data.</text>
</comment>
<dbReference type="SUPFAM" id="SSF103025">
    <property type="entry name" value="Folate-binding domain"/>
    <property type="match status" value="1"/>
</dbReference>
<dbReference type="InterPro" id="IPR007375">
    <property type="entry name" value="SoxG"/>
</dbReference>
<gene>
    <name evidence="1" type="ORF">HW561_21920</name>
</gene>
<dbReference type="Gene3D" id="3.30.70.1520">
    <property type="entry name" value="Heterotetrameric sarcosine oxidase"/>
    <property type="match status" value="1"/>
</dbReference>